<comment type="caution">
    <text evidence="2">The sequence shown here is derived from an EMBL/GenBank/DDBJ whole genome shotgun (WGS) entry which is preliminary data.</text>
</comment>
<protein>
    <recommendedName>
        <fullName evidence="1">DUF5753 domain-containing protein</fullName>
    </recommendedName>
</protein>
<dbReference type="InterPro" id="IPR043917">
    <property type="entry name" value="DUF5753"/>
</dbReference>
<evidence type="ECO:0000313" key="3">
    <source>
        <dbReference type="Proteomes" id="UP001500665"/>
    </source>
</evidence>
<accession>A0ABN1REQ6</accession>
<dbReference type="EMBL" id="BAAAHH010000017">
    <property type="protein sequence ID" value="GAA0955836.1"/>
    <property type="molecule type" value="Genomic_DNA"/>
</dbReference>
<keyword evidence="3" id="KW-1185">Reference proteome</keyword>
<reference evidence="2 3" key="1">
    <citation type="journal article" date="2019" name="Int. J. Syst. Evol. Microbiol.">
        <title>The Global Catalogue of Microorganisms (GCM) 10K type strain sequencing project: providing services to taxonomists for standard genome sequencing and annotation.</title>
        <authorList>
            <consortium name="The Broad Institute Genomics Platform"/>
            <consortium name="The Broad Institute Genome Sequencing Center for Infectious Disease"/>
            <person name="Wu L."/>
            <person name="Ma J."/>
        </authorList>
    </citation>
    <scope>NUCLEOTIDE SEQUENCE [LARGE SCALE GENOMIC DNA]</scope>
    <source>
        <strain evidence="2 3">JCM 10696</strain>
    </source>
</reference>
<dbReference type="Proteomes" id="UP001500665">
    <property type="component" value="Unassembled WGS sequence"/>
</dbReference>
<proteinExistence type="predicted"/>
<evidence type="ECO:0000313" key="2">
    <source>
        <dbReference type="EMBL" id="GAA0955836.1"/>
    </source>
</evidence>
<dbReference type="RefSeq" id="WP_344242502.1">
    <property type="nucleotide sequence ID" value="NZ_BAAAHH010000017.1"/>
</dbReference>
<feature type="domain" description="DUF5753" evidence="1">
    <location>
        <begin position="28"/>
        <end position="203"/>
    </location>
</feature>
<organism evidence="2 3">
    <name type="scientific">Actinocorallia libanotica</name>
    <dbReference type="NCBI Taxonomy" id="46162"/>
    <lineage>
        <taxon>Bacteria</taxon>
        <taxon>Bacillati</taxon>
        <taxon>Actinomycetota</taxon>
        <taxon>Actinomycetes</taxon>
        <taxon>Streptosporangiales</taxon>
        <taxon>Thermomonosporaceae</taxon>
        <taxon>Actinocorallia</taxon>
    </lineage>
</organism>
<dbReference type="Pfam" id="PF19054">
    <property type="entry name" value="DUF5753"/>
    <property type="match status" value="1"/>
</dbReference>
<gene>
    <name evidence="2" type="ORF">GCM10009550_41230</name>
</gene>
<sequence>MTRPLPWSALLFVPWTELLAAGEASAQRAFEAREETARSIRLYTDRLIPGLLQVPGYARTVLAEAIRRYPVPGNDLEEAVTARTARQAVLTDPDTTVHAVVHEDALYQPVGQAGVMAVQMRHLTGLAAVPPVALRLGVLPRATGYHPALAGGGFIVYDEAVEQETTGGLLTLSDPAVVADCRQQHDVLAERAVYGSAAVELIGRARLHWEQAT</sequence>
<name>A0ABN1REQ6_9ACTN</name>
<evidence type="ECO:0000259" key="1">
    <source>
        <dbReference type="Pfam" id="PF19054"/>
    </source>
</evidence>